<dbReference type="AlphaFoldDB" id="A0A0E0HZ21"/>
<dbReference type="Gramene" id="ONIVA07G08430.1">
    <property type="protein sequence ID" value="ONIVA07G08430.1"/>
    <property type="gene ID" value="ONIVA07G08430"/>
</dbReference>
<keyword evidence="3" id="KW-1185">Reference proteome</keyword>
<proteinExistence type="predicted"/>
<protein>
    <submittedName>
        <fullName evidence="2">Uncharacterized protein</fullName>
    </submittedName>
</protein>
<evidence type="ECO:0000256" key="1">
    <source>
        <dbReference type="SAM" id="MobiDB-lite"/>
    </source>
</evidence>
<dbReference type="HOGENOM" id="CLU_1534956_0_0_1"/>
<dbReference type="Proteomes" id="UP000006591">
    <property type="component" value="Chromosome 7"/>
</dbReference>
<reference evidence="2" key="1">
    <citation type="submission" date="2015-04" db="UniProtKB">
        <authorList>
            <consortium name="EnsemblPlants"/>
        </authorList>
    </citation>
    <scope>IDENTIFICATION</scope>
    <source>
        <strain evidence="2">SL10</strain>
    </source>
</reference>
<organism evidence="2">
    <name type="scientific">Oryza nivara</name>
    <name type="common">Indian wild rice</name>
    <name type="synonym">Oryza sativa f. spontanea</name>
    <dbReference type="NCBI Taxonomy" id="4536"/>
    <lineage>
        <taxon>Eukaryota</taxon>
        <taxon>Viridiplantae</taxon>
        <taxon>Streptophyta</taxon>
        <taxon>Embryophyta</taxon>
        <taxon>Tracheophyta</taxon>
        <taxon>Spermatophyta</taxon>
        <taxon>Magnoliopsida</taxon>
        <taxon>Liliopsida</taxon>
        <taxon>Poales</taxon>
        <taxon>Poaceae</taxon>
        <taxon>BOP clade</taxon>
        <taxon>Oryzoideae</taxon>
        <taxon>Oryzeae</taxon>
        <taxon>Oryzinae</taxon>
        <taxon>Oryza</taxon>
    </lineage>
</organism>
<evidence type="ECO:0000313" key="2">
    <source>
        <dbReference type="EnsemblPlants" id="ONIVA07G08430.1"/>
    </source>
</evidence>
<feature type="compositionally biased region" description="Basic and acidic residues" evidence="1">
    <location>
        <begin position="59"/>
        <end position="68"/>
    </location>
</feature>
<dbReference type="EnsemblPlants" id="ONIVA07G08430.1">
    <property type="protein sequence ID" value="ONIVA07G08430.1"/>
    <property type="gene ID" value="ONIVA07G08430"/>
</dbReference>
<feature type="region of interest" description="Disordered" evidence="1">
    <location>
        <begin position="1"/>
        <end position="20"/>
    </location>
</feature>
<evidence type="ECO:0000313" key="3">
    <source>
        <dbReference type="Proteomes" id="UP000006591"/>
    </source>
</evidence>
<sequence length="175" mass="19893">MRSPPPLHADSTPARRRGEEMCEMGRVVRWADKLFWRTMEATVKEHRRGGQRGGQGEEGEAHCVRRDGFTGGPTPMPRVVAYFAKALALRVVRMWPHMFEISAPWELTDDAFNSDDDAFNSDDDAMALRILNTITRAKTETSPGRAKAEEMFVRERMCNGMVAATGVRLPERRLW</sequence>
<feature type="region of interest" description="Disordered" evidence="1">
    <location>
        <begin position="45"/>
        <end position="69"/>
    </location>
</feature>
<accession>A0A0E0HZ21</accession>
<reference evidence="2" key="2">
    <citation type="submission" date="2018-04" db="EMBL/GenBank/DDBJ databases">
        <title>OnivRS2 (Oryza nivara Reference Sequence Version 2).</title>
        <authorList>
            <person name="Zhang J."/>
            <person name="Kudrna D."/>
            <person name="Lee S."/>
            <person name="Talag J."/>
            <person name="Rajasekar S."/>
            <person name="Welchert J."/>
            <person name="Hsing Y.-I."/>
            <person name="Wing R.A."/>
        </authorList>
    </citation>
    <scope>NUCLEOTIDE SEQUENCE [LARGE SCALE GENOMIC DNA]</scope>
    <source>
        <strain evidence="2">SL10</strain>
    </source>
</reference>
<name>A0A0E0HZ21_ORYNI</name>